<keyword evidence="5 6" id="KW-0342">GTP-binding</keyword>
<feature type="binding site" evidence="6">
    <location>
        <begin position="271"/>
        <end position="274"/>
    </location>
    <ligand>
        <name>GTP</name>
        <dbReference type="ChEBI" id="CHEBI:37565"/>
    </ligand>
</feature>
<evidence type="ECO:0000259" key="8">
    <source>
        <dbReference type="PROSITE" id="PS51709"/>
    </source>
</evidence>
<evidence type="ECO:0000256" key="6">
    <source>
        <dbReference type="HAMAP-Rule" id="MF_00379"/>
    </source>
</evidence>
<comment type="function">
    <text evidence="6">Exhibits a very high intrinsic GTPase hydrolysis rate. Involved in the addition of a carboxymethylaminomethyl (cmnm) group at the wobble position (U34) of certain tRNAs, forming tRNA-cmnm(5)s(2)U34.</text>
</comment>
<dbReference type="NCBIfam" id="TIGR00450">
    <property type="entry name" value="mnmE_trmE_thdF"/>
    <property type="match status" value="1"/>
</dbReference>
<comment type="caution">
    <text evidence="9">The sequence shown here is derived from an EMBL/GenBank/DDBJ whole genome shotgun (WGS) entry which is preliminary data.</text>
</comment>
<dbReference type="RefSeq" id="WP_379094316.1">
    <property type="nucleotide sequence ID" value="NZ_JBHUGZ010000002.1"/>
</dbReference>
<dbReference type="CDD" id="cd04164">
    <property type="entry name" value="trmE"/>
    <property type="match status" value="1"/>
</dbReference>
<dbReference type="InterPro" id="IPR018948">
    <property type="entry name" value="GTP-bd_TrmE_N"/>
</dbReference>
<dbReference type="InterPro" id="IPR025867">
    <property type="entry name" value="MnmE_helical"/>
</dbReference>
<comment type="subcellular location">
    <subcellularLocation>
        <location evidence="6">Cytoplasm</location>
    </subcellularLocation>
</comment>
<dbReference type="PRINTS" id="PR00449">
    <property type="entry name" value="RASTRNSFRMNG"/>
</dbReference>
<proteinExistence type="inferred from homology"/>
<keyword evidence="6" id="KW-0479">Metal-binding</keyword>
<dbReference type="InterPro" id="IPR005225">
    <property type="entry name" value="Small_GTP-bd"/>
</dbReference>
<feature type="binding site" evidence="6">
    <location>
        <position position="23"/>
    </location>
    <ligand>
        <name>(6S)-5-formyl-5,6,7,8-tetrahydrofolate</name>
        <dbReference type="ChEBI" id="CHEBI:57457"/>
    </ligand>
</feature>
<keyword evidence="10" id="KW-1185">Reference proteome</keyword>
<name>A0ABW4U8S7_9HYPH</name>
<feature type="binding site" evidence="6">
    <location>
        <position position="80"/>
    </location>
    <ligand>
        <name>(6S)-5-formyl-5,6,7,8-tetrahydrofolate</name>
        <dbReference type="ChEBI" id="CHEBI:57457"/>
    </ligand>
</feature>
<dbReference type="Pfam" id="PF01926">
    <property type="entry name" value="MMR_HSR1"/>
    <property type="match status" value="1"/>
</dbReference>
<dbReference type="PANTHER" id="PTHR42714:SF2">
    <property type="entry name" value="TRNA MODIFICATION GTPASE GTPBP3, MITOCHONDRIAL"/>
    <property type="match status" value="1"/>
</dbReference>
<dbReference type="Gene3D" id="1.20.120.430">
    <property type="entry name" value="tRNA modification GTPase MnmE domain 2"/>
    <property type="match status" value="1"/>
</dbReference>
<reference evidence="10" key="1">
    <citation type="journal article" date="2019" name="Int. J. Syst. Evol. Microbiol.">
        <title>The Global Catalogue of Microorganisms (GCM) 10K type strain sequencing project: providing services to taxonomists for standard genome sequencing and annotation.</title>
        <authorList>
            <consortium name="The Broad Institute Genomics Platform"/>
            <consortium name="The Broad Institute Genome Sequencing Center for Infectious Disease"/>
            <person name="Wu L."/>
            <person name="Ma J."/>
        </authorList>
    </citation>
    <scope>NUCLEOTIDE SEQUENCE [LARGE SCALE GENOMIC DNA]</scope>
    <source>
        <strain evidence="10">CGMCC 1.16225</strain>
    </source>
</reference>
<dbReference type="InterPro" id="IPR006073">
    <property type="entry name" value="GTP-bd"/>
</dbReference>
<dbReference type="NCBIfam" id="NF003661">
    <property type="entry name" value="PRK05291.1-3"/>
    <property type="match status" value="1"/>
</dbReference>
<organism evidence="9 10">
    <name type="scientific">Mesorhizobium newzealandense</name>
    <dbReference type="NCBI Taxonomy" id="1300302"/>
    <lineage>
        <taxon>Bacteria</taxon>
        <taxon>Pseudomonadati</taxon>
        <taxon>Pseudomonadota</taxon>
        <taxon>Alphaproteobacteria</taxon>
        <taxon>Hyphomicrobiales</taxon>
        <taxon>Phyllobacteriaceae</taxon>
        <taxon>Mesorhizobium</taxon>
    </lineage>
</organism>
<feature type="binding site" evidence="6">
    <location>
        <begin position="246"/>
        <end position="252"/>
    </location>
    <ligand>
        <name>GTP</name>
        <dbReference type="ChEBI" id="CHEBI:37565"/>
    </ligand>
</feature>
<feature type="domain" description="TrmE-type G" evidence="8">
    <location>
        <begin position="217"/>
        <end position="367"/>
    </location>
</feature>
<feature type="binding site" evidence="6">
    <location>
        <position position="231"/>
    </location>
    <ligand>
        <name>Mg(2+)</name>
        <dbReference type="ChEBI" id="CHEBI:18420"/>
    </ligand>
</feature>
<feature type="binding site" evidence="6">
    <location>
        <position position="252"/>
    </location>
    <ligand>
        <name>Mg(2+)</name>
        <dbReference type="ChEBI" id="CHEBI:18420"/>
    </ligand>
</feature>
<comment type="cofactor">
    <cofactor evidence="6">
        <name>K(+)</name>
        <dbReference type="ChEBI" id="CHEBI:29103"/>
    </cofactor>
    <text evidence="6">Binds 1 potassium ion per subunit.</text>
</comment>
<dbReference type="InterPro" id="IPR031168">
    <property type="entry name" value="G_TrmE"/>
</dbReference>
<dbReference type="PROSITE" id="PS51709">
    <property type="entry name" value="G_TRME"/>
    <property type="match status" value="1"/>
</dbReference>
<dbReference type="InterPro" id="IPR027266">
    <property type="entry name" value="TrmE/GcvT-like"/>
</dbReference>
<feature type="binding site" evidence="6">
    <location>
        <position position="443"/>
    </location>
    <ligand>
        <name>(6S)-5-formyl-5,6,7,8-tetrahydrofolate</name>
        <dbReference type="ChEBI" id="CHEBI:57457"/>
    </ligand>
</feature>
<keyword evidence="6" id="KW-0460">Magnesium</keyword>
<dbReference type="PANTHER" id="PTHR42714">
    <property type="entry name" value="TRNA MODIFICATION GTPASE GTPBP3"/>
    <property type="match status" value="1"/>
</dbReference>
<evidence type="ECO:0000256" key="2">
    <source>
        <dbReference type="ARBA" id="ARBA00022694"/>
    </source>
</evidence>
<dbReference type="Pfam" id="PF12631">
    <property type="entry name" value="MnmE_helical"/>
    <property type="match status" value="1"/>
</dbReference>
<dbReference type="CDD" id="cd14858">
    <property type="entry name" value="TrmE_N"/>
    <property type="match status" value="1"/>
</dbReference>
<dbReference type="Proteomes" id="UP001597405">
    <property type="component" value="Unassembled WGS sequence"/>
</dbReference>
<dbReference type="InterPro" id="IPR027417">
    <property type="entry name" value="P-loop_NTPase"/>
</dbReference>
<keyword evidence="6" id="KW-0963">Cytoplasm</keyword>
<dbReference type="HAMAP" id="MF_00379">
    <property type="entry name" value="GTPase_MnmE"/>
    <property type="match status" value="1"/>
</dbReference>
<dbReference type="SUPFAM" id="SSF116878">
    <property type="entry name" value="TrmE connector domain"/>
    <property type="match status" value="1"/>
</dbReference>
<dbReference type="EMBL" id="JBHUGZ010000002">
    <property type="protein sequence ID" value="MFD1982049.1"/>
    <property type="molecule type" value="Genomic_DNA"/>
</dbReference>
<evidence type="ECO:0000313" key="9">
    <source>
        <dbReference type="EMBL" id="MFD1982049.1"/>
    </source>
</evidence>
<keyword evidence="6 9" id="KW-0378">Hydrolase</keyword>
<dbReference type="Gene3D" id="3.40.50.300">
    <property type="entry name" value="P-loop containing nucleotide triphosphate hydrolases"/>
    <property type="match status" value="1"/>
</dbReference>
<dbReference type="EC" id="3.6.-.-" evidence="6"/>
<keyword evidence="3 6" id="KW-0547">Nucleotide-binding</keyword>
<keyword evidence="4 6" id="KW-0630">Potassium</keyword>
<feature type="binding site" evidence="6">
    <location>
        <begin position="227"/>
        <end position="232"/>
    </location>
    <ligand>
        <name>GTP</name>
        <dbReference type="ChEBI" id="CHEBI:37565"/>
    </ligand>
</feature>
<protein>
    <recommendedName>
        <fullName evidence="6">tRNA modification GTPase MnmE</fullName>
        <ecNumber evidence="6">3.6.-.-</ecNumber>
    </recommendedName>
</protein>
<evidence type="ECO:0000313" key="10">
    <source>
        <dbReference type="Proteomes" id="UP001597405"/>
    </source>
</evidence>
<comment type="caution">
    <text evidence="6">Lacks conserved residue(s) required for the propagation of feature annotation.</text>
</comment>
<dbReference type="NCBIfam" id="TIGR00231">
    <property type="entry name" value="small_GTP"/>
    <property type="match status" value="1"/>
</dbReference>
<dbReference type="Gene3D" id="3.30.1360.120">
    <property type="entry name" value="Probable tRNA modification gtpase trme, domain 1"/>
    <property type="match status" value="1"/>
</dbReference>
<feature type="binding site" evidence="6">
    <location>
        <position position="120"/>
    </location>
    <ligand>
        <name>(6S)-5-formyl-5,6,7,8-tetrahydrofolate</name>
        <dbReference type="ChEBI" id="CHEBI:57457"/>
    </ligand>
</feature>
<evidence type="ECO:0000256" key="1">
    <source>
        <dbReference type="ARBA" id="ARBA00011043"/>
    </source>
</evidence>
<evidence type="ECO:0000256" key="7">
    <source>
        <dbReference type="RuleBase" id="RU003313"/>
    </source>
</evidence>
<dbReference type="InterPro" id="IPR027368">
    <property type="entry name" value="MnmE_dom2"/>
</dbReference>
<evidence type="ECO:0000256" key="4">
    <source>
        <dbReference type="ARBA" id="ARBA00022958"/>
    </source>
</evidence>
<evidence type="ECO:0000256" key="3">
    <source>
        <dbReference type="ARBA" id="ARBA00022741"/>
    </source>
</evidence>
<gene>
    <name evidence="6 9" type="primary">mnmE</name>
    <name evidence="6" type="synonym">trmE</name>
    <name evidence="9" type="ORF">ACFSOZ_05020</name>
</gene>
<sequence length="443" mass="48036">MISRDSIVALSSGRLPAGVAVIRISGPETRFVVETIAGAMVKDRAAVLRKLQAPDGTVLDNGLVVFFPGPASFTGEDVAEFHVHGGRAVVARMLETITSFYGVRHAEPGEFTRRAFLNGKIDLVETEALADLVNAETEAQRRFAVQNAQGVQSELYLGWRRRLIHARAMIEAEIDFTDEDDVPGSVSDTVWSDVRTMIGEINRHLSGFRAAEIIRDGFEVVILGAPNAGKSSLFNALARRDAAIVTDEPGTTRDLLEVVLDLEGLRVRLTDTAGLRDAPGKIEAIGIEKARAKADRADLLLFLQDVADPNKVDLISAASPVLRVGTKIDLLDRLSARDADKRYDHTISVVNGTGIEELLAEIGQRAANAAGNAGDILPSRLRHVELLGEANRHLRRASDGQSFGQELRAEELRLAADRLGRIVGAIDVEDMLDVIFAQFCIGK</sequence>
<comment type="subunit">
    <text evidence="6">Homodimer. Heterotetramer of two MnmE and two MnmG subunits.</text>
</comment>
<dbReference type="GO" id="GO:0016787">
    <property type="term" value="F:hydrolase activity"/>
    <property type="evidence" value="ECO:0007669"/>
    <property type="project" value="UniProtKB-KW"/>
</dbReference>
<keyword evidence="2 6" id="KW-0819">tRNA processing</keyword>
<comment type="similarity">
    <text evidence="1 6 7">Belongs to the TRAFAC class TrmE-Era-EngA-EngB-Septin-like GTPase superfamily. TrmE GTPase family.</text>
</comment>
<dbReference type="Pfam" id="PF10396">
    <property type="entry name" value="TrmE_N"/>
    <property type="match status" value="1"/>
</dbReference>
<dbReference type="InterPro" id="IPR004520">
    <property type="entry name" value="GTPase_MnmE"/>
</dbReference>
<accession>A0ABW4U8S7</accession>
<evidence type="ECO:0000256" key="5">
    <source>
        <dbReference type="ARBA" id="ARBA00023134"/>
    </source>
</evidence>
<dbReference type="SUPFAM" id="SSF52540">
    <property type="entry name" value="P-loop containing nucleoside triphosphate hydrolases"/>
    <property type="match status" value="1"/>
</dbReference>